<accession>A0ABR9WG51</accession>
<reference evidence="11" key="1">
    <citation type="submission" date="2023-07" db="EMBL/GenBank/DDBJ databases">
        <title>Dyadobacter sp. nov 'subterranea' isolated from contaminted grondwater.</title>
        <authorList>
            <person name="Szabo I."/>
            <person name="Al-Omari J."/>
            <person name="Szerdahelyi S.G."/>
            <person name="Rado J."/>
        </authorList>
    </citation>
    <scope>NUCLEOTIDE SEQUENCE [LARGE SCALE GENOMIC DNA]</scope>
    <source>
        <strain evidence="11">UP-52</strain>
    </source>
</reference>
<evidence type="ECO:0000256" key="5">
    <source>
        <dbReference type="ARBA" id="ARBA00022764"/>
    </source>
</evidence>
<organism evidence="10 11">
    <name type="scientific">Dyadobacter subterraneus</name>
    <dbReference type="NCBI Taxonomy" id="2773304"/>
    <lineage>
        <taxon>Bacteria</taxon>
        <taxon>Pseudomonadati</taxon>
        <taxon>Bacteroidota</taxon>
        <taxon>Cytophagia</taxon>
        <taxon>Cytophagales</taxon>
        <taxon>Spirosomataceae</taxon>
        <taxon>Dyadobacter</taxon>
    </lineage>
</organism>
<evidence type="ECO:0000313" key="10">
    <source>
        <dbReference type="EMBL" id="MBE9464474.1"/>
    </source>
</evidence>
<name>A0ABR9WG51_9BACT</name>
<evidence type="ECO:0000256" key="8">
    <source>
        <dbReference type="PROSITE-ProRule" id="PRU00433"/>
    </source>
</evidence>
<protein>
    <submittedName>
        <fullName evidence="10">Cytochrome-c peroxidase</fullName>
    </submittedName>
</protein>
<evidence type="ECO:0000256" key="7">
    <source>
        <dbReference type="ARBA" id="ARBA00023004"/>
    </source>
</evidence>
<evidence type="ECO:0000256" key="2">
    <source>
        <dbReference type="ARBA" id="ARBA00022617"/>
    </source>
</evidence>
<evidence type="ECO:0000259" key="9">
    <source>
        <dbReference type="PROSITE" id="PS51007"/>
    </source>
</evidence>
<dbReference type="InterPro" id="IPR004852">
    <property type="entry name" value="Di-haem_cyt_c_peroxidsae"/>
</dbReference>
<keyword evidence="4" id="KW-0732">Signal</keyword>
<dbReference type="PIRSF" id="PIRSF000294">
    <property type="entry name" value="Cytochrome-c_peroxidase"/>
    <property type="match status" value="1"/>
</dbReference>
<gene>
    <name evidence="10" type="ORF">IEE83_21525</name>
</gene>
<dbReference type="SUPFAM" id="SSF46626">
    <property type="entry name" value="Cytochrome c"/>
    <property type="match status" value="2"/>
</dbReference>
<dbReference type="InterPro" id="IPR009056">
    <property type="entry name" value="Cyt_c-like_dom"/>
</dbReference>
<keyword evidence="2 8" id="KW-0349">Heme</keyword>
<dbReference type="Pfam" id="PF03150">
    <property type="entry name" value="CCP_MauG"/>
    <property type="match status" value="1"/>
</dbReference>
<dbReference type="EMBL" id="JACYGY010000001">
    <property type="protein sequence ID" value="MBE9464474.1"/>
    <property type="molecule type" value="Genomic_DNA"/>
</dbReference>
<comment type="subcellular location">
    <subcellularLocation>
        <location evidence="1">Periplasm</location>
    </subcellularLocation>
</comment>
<keyword evidence="7 8" id="KW-0408">Iron</keyword>
<evidence type="ECO:0000256" key="6">
    <source>
        <dbReference type="ARBA" id="ARBA00023002"/>
    </source>
</evidence>
<dbReference type="InterPro" id="IPR051395">
    <property type="entry name" value="Cytochrome_c_Peroxidase/MauG"/>
</dbReference>
<evidence type="ECO:0000256" key="3">
    <source>
        <dbReference type="ARBA" id="ARBA00022723"/>
    </source>
</evidence>
<comment type="caution">
    <text evidence="10">The sequence shown here is derived from an EMBL/GenBank/DDBJ whole genome shotgun (WGS) entry which is preliminary data.</text>
</comment>
<evidence type="ECO:0000256" key="4">
    <source>
        <dbReference type="ARBA" id="ARBA00022729"/>
    </source>
</evidence>
<dbReference type="PANTHER" id="PTHR30600">
    <property type="entry name" value="CYTOCHROME C PEROXIDASE-RELATED"/>
    <property type="match status" value="1"/>
</dbReference>
<dbReference type="InterPro" id="IPR036909">
    <property type="entry name" value="Cyt_c-like_dom_sf"/>
</dbReference>
<dbReference type="PROSITE" id="PS51007">
    <property type="entry name" value="CYTC"/>
    <property type="match status" value="1"/>
</dbReference>
<sequence>MLTIILLLFLNSCQTKENQKTEDWKPTPMKWVKPANFPDPVYNLSKNPLTEEGVALGRKLFYDPVLSKTNNISCASCHVQQAAFSHQGQSFSLGIHGQFSKRNSPSIQNMAWNPVFFWDGGVHDLDFVPFNPVQNPLEMGESVKNVIDKIKNVPGNNSNNYPKMFKAAFGTNEINSIRMMKALSQFMVTMVSADSPYDQYVTGKYNALSSEQKEGLIIFKNKCASCHSGELFTDFSFKNNGLAPLKANDTGRFDVTRLEKDKYKFKVPSLRNIGFTAPYMHDGRFKMLEEVLEHYAENVIKSETLDPILIQENGKTGISLSKEEKKKVIAFLKSLDDQKFLQNPTLAAPKVSAF</sequence>
<evidence type="ECO:0000256" key="1">
    <source>
        <dbReference type="ARBA" id="ARBA00004418"/>
    </source>
</evidence>
<keyword evidence="10" id="KW-0575">Peroxidase</keyword>
<dbReference type="Proteomes" id="UP000634134">
    <property type="component" value="Unassembled WGS sequence"/>
</dbReference>
<dbReference type="GO" id="GO:0004601">
    <property type="term" value="F:peroxidase activity"/>
    <property type="evidence" value="ECO:0007669"/>
    <property type="project" value="UniProtKB-KW"/>
</dbReference>
<dbReference type="InterPro" id="IPR026259">
    <property type="entry name" value="MauG/Cytc_peroxidase"/>
</dbReference>
<feature type="domain" description="Cytochrome c" evidence="9">
    <location>
        <begin position="210"/>
        <end position="336"/>
    </location>
</feature>
<keyword evidence="11" id="KW-1185">Reference proteome</keyword>
<keyword evidence="5" id="KW-0574">Periplasm</keyword>
<evidence type="ECO:0000313" key="11">
    <source>
        <dbReference type="Proteomes" id="UP000634134"/>
    </source>
</evidence>
<dbReference type="Gene3D" id="1.10.760.10">
    <property type="entry name" value="Cytochrome c-like domain"/>
    <property type="match status" value="2"/>
</dbReference>
<keyword evidence="6" id="KW-0560">Oxidoreductase</keyword>
<keyword evidence="3 8" id="KW-0479">Metal-binding</keyword>
<proteinExistence type="predicted"/>